<sequence length="144" mass="16397">MVKHGVCITGCEYCTPCEHRSSIWHDSGTFNNVKSSIWHDSGTFNNVNIDECAHFRYRLYCLTRNTFTPWGKPDEIAYKVDFTCKNCGSSYNQMASAQSFDENHYYRRIRCCGGSFVFAVELTSNTIENIFLMTAQIAATLGDI</sequence>
<comment type="caution">
    <text evidence="1">The sequence shown here is derived from an EMBL/GenBank/DDBJ whole genome shotgun (WGS) entry which is preliminary data.</text>
</comment>
<reference evidence="1 2" key="1">
    <citation type="submission" date="2016-11" db="EMBL/GenBank/DDBJ databases">
        <title>The macronuclear genome of Stentor coeruleus: a giant cell with tiny introns.</title>
        <authorList>
            <person name="Slabodnick M."/>
            <person name="Ruby J.G."/>
            <person name="Reiff S.B."/>
            <person name="Swart E.C."/>
            <person name="Gosai S."/>
            <person name="Prabakaran S."/>
            <person name="Witkowska E."/>
            <person name="Larue G.E."/>
            <person name="Fisher S."/>
            <person name="Freeman R.M."/>
            <person name="Gunawardena J."/>
            <person name="Chu W."/>
            <person name="Stover N.A."/>
            <person name="Gregory B.D."/>
            <person name="Nowacki M."/>
            <person name="Derisi J."/>
            <person name="Roy S.W."/>
            <person name="Marshall W.F."/>
            <person name="Sood P."/>
        </authorList>
    </citation>
    <scope>NUCLEOTIDE SEQUENCE [LARGE SCALE GENOMIC DNA]</scope>
    <source>
        <strain evidence="1">WM001</strain>
    </source>
</reference>
<evidence type="ECO:0000313" key="1">
    <source>
        <dbReference type="EMBL" id="OMJ68037.1"/>
    </source>
</evidence>
<organism evidence="1 2">
    <name type="scientific">Stentor coeruleus</name>
    <dbReference type="NCBI Taxonomy" id="5963"/>
    <lineage>
        <taxon>Eukaryota</taxon>
        <taxon>Sar</taxon>
        <taxon>Alveolata</taxon>
        <taxon>Ciliophora</taxon>
        <taxon>Postciliodesmatophora</taxon>
        <taxon>Heterotrichea</taxon>
        <taxon>Heterotrichida</taxon>
        <taxon>Stentoridae</taxon>
        <taxon>Stentor</taxon>
    </lineage>
</organism>
<keyword evidence="2" id="KW-1185">Reference proteome</keyword>
<dbReference type="AlphaFoldDB" id="A0A1R2AU38"/>
<dbReference type="Proteomes" id="UP000187209">
    <property type="component" value="Unassembled WGS sequence"/>
</dbReference>
<evidence type="ECO:0000313" key="2">
    <source>
        <dbReference type="Proteomes" id="UP000187209"/>
    </source>
</evidence>
<dbReference type="EMBL" id="MPUH01001396">
    <property type="protein sequence ID" value="OMJ68037.1"/>
    <property type="molecule type" value="Genomic_DNA"/>
</dbReference>
<gene>
    <name evidence="1" type="ORF">SteCoe_34626</name>
</gene>
<protein>
    <submittedName>
        <fullName evidence="1">Uncharacterized protein</fullName>
    </submittedName>
</protein>
<accession>A0A1R2AU38</accession>
<name>A0A1R2AU38_9CILI</name>
<proteinExistence type="predicted"/>